<comment type="caution">
    <text evidence="2">The sequence shown here is derived from an EMBL/GenBank/DDBJ whole genome shotgun (WGS) entry which is preliminary data.</text>
</comment>
<evidence type="ECO:0000313" key="2">
    <source>
        <dbReference type="EMBL" id="KAL2491231.1"/>
    </source>
</evidence>
<dbReference type="EMBL" id="JBFOLK010000008">
    <property type="protein sequence ID" value="KAL2491231.1"/>
    <property type="molecule type" value="Genomic_DNA"/>
</dbReference>
<gene>
    <name evidence="2" type="ORF">Adt_26859</name>
</gene>
<name>A0ABD1RSB7_9LAMI</name>
<sequence>MNKDISRVSATSQKELLARLSKDLADALKRQTLELSVATELTLKGIHQEVSLLLSENVELRAKKMSFIQVMAKKESLNIEISSAKSKLNELSSEVMVEDSLLMSLESKMKEIQAKIADCKTRLASKKRNTSLEIERTKALMAHYSEVTMDDPGVVMESCSLLIFLRDLNGPSLYRGGGNRVGNSSEVREGY</sequence>
<feature type="coiled-coil region" evidence="1">
    <location>
        <begin position="74"/>
        <end position="129"/>
    </location>
</feature>
<accession>A0ABD1RSB7</accession>
<protein>
    <submittedName>
        <fullName evidence="2">Uncharacterized protein</fullName>
    </submittedName>
</protein>
<proteinExistence type="predicted"/>
<reference evidence="3" key="1">
    <citation type="submission" date="2024-07" db="EMBL/GenBank/DDBJ databases">
        <title>Two chromosome-level genome assemblies of Korean endemic species Abeliophyllum distichum and Forsythia ovata (Oleaceae).</title>
        <authorList>
            <person name="Jang H."/>
        </authorList>
    </citation>
    <scope>NUCLEOTIDE SEQUENCE [LARGE SCALE GENOMIC DNA]</scope>
</reference>
<evidence type="ECO:0000256" key="1">
    <source>
        <dbReference type="SAM" id="Coils"/>
    </source>
</evidence>
<dbReference type="Proteomes" id="UP001604336">
    <property type="component" value="Unassembled WGS sequence"/>
</dbReference>
<evidence type="ECO:0000313" key="3">
    <source>
        <dbReference type="Proteomes" id="UP001604336"/>
    </source>
</evidence>
<keyword evidence="1" id="KW-0175">Coiled coil</keyword>
<organism evidence="2 3">
    <name type="scientific">Abeliophyllum distichum</name>
    <dbReference type="NCBI Taxonomy" id="126358"/>
    <lineage>
        <taxon>Eukaryota</taxon>
        <taxon>Viridiplantae</taxon>
        <taxon>Streptophyta</taxon>
        <taxon>Embryophyta</taxon>
        <taxon>Tracheophyta</taxon>
        <taxon>Spermatophyta</taxon>
        <taxon>Magnoliopsida</taxon>
        <taxon>eudicotyledons</taxon>
        <taxon>Gunneridae</taxon>
        <taxon>Pentapetalae</taxon>
        <taxon>asterids</taxon>
        <taxon>lamiids</taxon>
        <taxon>Lamiales</taxon>
        <taxon>Oleaceae</taxon>
        <taxon>Forsythieae</taxon>
        <taxon>Abeliophyllum</taxon>
    </lineage>
</organism>
<keyword evidence="3" id="KW-1185">Reference proteome</keyword>
<dbReference type="AlphaFoldDB" id="A0ABD1RSB7"/>